<proteinExistence type="predicted"/>
<dbReference type="PANTHER" id="PTHR45913:SF20">
    <property type="entry name" value="GENERAL TRANSCRIPTION FACTOR II-I REPEAT DOMAIN-CONTAINING PROTEIN 2"/>
    <property type="match status" value="1"/>
</dbReference>
<gene>
    <name evidence="1" type="ORF">WH47_02932</name>
</gene>
<dbReference type="STRING" id="597456.A0A0L7QYB2"/>
<evidence type="ECO:0000313" key="2">
    <source>
        <dbReference type="Proteomes" id="UP000053825"/>
    </source>
</evidence>
<protein>
    <submittedName>
        <fullName evidence="1">General transcription factor II-I repeat domain-containing protein 2A</fullName>
    </submittedName>
</protein>
<dbReference type="Proteomes" id="UP000053825">
    <property type="component" value="Unassembled WGS sequence"/>
</dbReference>
<name>A0A0L7QYB2_9HYME</name>
<dbReference type="AlphaFoldDB" id="A0A0L7QYB2"/>
<organism evidence="1 2">
    <name type="scientific">Habropoda laboriosa</name>
    <dbReference type="NCBI Taxonomy" id="597456"/>
    <lineage>
        <taxon>Eukaryota</taxon>
        <taxon>Metazoa</taxon>
        <taxon>Ecdysozoa</taxon>
        <taxon>Arthropoda</taxon>
        <taxon>Hexapoda</taxon>
        <taxon>Insecta</taxon>
        <taxon>Pterygota</taxon>
        <taxon>Neoptera</taxon>
        <taxon>Endopterygota</taxon>
        <taxon>Hymenoptera</taxon>
        <taxon>Apocrita</taxon>
        <taxon>Aculeata</taxon>
        <taxon>Apoidea</taxon>
        <taxon>Anthophila</taxon>
        <taxon>Apidae</taxon>
        <taxon>Habropoda</taxon>
    </lineage>
</organism>
<dbReference type="EMBL" id="KQ414695">
    <property type="protein sequence ID" value="KOC63536.1"/>
    <property type="molecule type" value="Genomic_DNA"/>
</dbReference>
<keyword evidence="2" id="KW-1185">Reference proteome</keyword>
<dbReference type="InterPro" id="IPR012337">
    <property type="entry name" value="RNaseH-like_sf"/>
</dbReference>
<sequence length="323" mass="36472">MSIPQQSLAASYAVSLEIARSKKCFSDGELIKRCVIEMARAFNNETAVESFKTVSLPRPTINPRVKSIDSQIQGNLKALQNSCRFYSLCLDESTDISDVSQLLIFAKIIQHDFSINEELLNVAPLHSSCKGTDIFNALNQHVNEFIGNFDKCSAIVSDGAPAMIRTKQGLRAILKENGVKCNMLHCIIHQENLCGKVIKLSSTMKTVTKIINMIRDGNKALSHCKFQSFLEEINATYGDINLYSEIRWLSAGKTLQRFFSLRKEIPIFFRKGSKRFGRNAIAQTFNLSIVKALQYLRETKYFPSFEDCKPTGQFIIFMNKVLI</sequence>
<reference evidence="1 2" key="1">
    <citation type="submission" date="2015-07" db="EMBL/GenBank/DDBJ databases">
        <title>The genome of Habropoda laboriosa.</title>
        <authorList>
            <person name="Pan H."/>
            <person name="Kapheim K."/>
        </authorList>
    </citation>
    <scope>NUCLEOTIDE SEQUENCE [LARGE SCALE GENOMIC DNA]</scope>
    <source>
        <strain evidence="1">0110345459</strain>
    </source>
</reference>
<evidence type="ECO:0000313" key="1">
    <source>
        <dbReference type="EMBL" id="KOC63536.1"/>
    </source>
</evidence>
<dbReference type="SUPFAM" id="SSF53098">
    <property type="entry name" value="Ribonuclease H-like"/>
    <property type="match status" value="1"/>
</dbReference>
<dbReference type="OrthoDB" id="8195826at2759"/>
<dbReference type="PANTHER" id="PTHR45913">
    <property type="entry name" value="EPM2A-INTERACTING PROTEIN 1"/>
    <property type="match status" value="1"/>
</dbReference>
<accession>A0A0L7QYB2</accession>